<evidence type="ECO:0000256" key="1">
    <source>
        <dbReference type="SAM" id="MobiDB-lite"/>
    </source>
</evidence>
<dbReference type="PANTHER" id="PTHR36045:SF2">
    <property type="entry name" value="OS04G0558500 PROTEIN"/>
    <property type="match status" value="1"/>
</dbReference>
<feature type="compositionally biased region" description="Polar residues" evidence="1">
    <location>
        <begin position="14"/>
        <end position="25"/>
    </location>
</feature>
<evidence type="ECO:0000313" key="2">
    <source>
        <dbReference type="EMBL" id="KAK1260108.1"/>
    </source>
</evidence>
<reference evidence="2" key="2">
    <citation type="submission" date="2023-06" db="EMBL/GenBank/DDBJ databases">
        <authorList>
            <person name="Ma L."/>
            <person name="Liu K.-W."/>
            <person name="Li Z."/>
            <person name="Hsiao Y.-Y."/>
            <person name="Qi Y."/>
            <person name="Fu T."/>
            <person name="Tang G."/>
            <person name="Zhang D."/>
            <person name="Sun W.-H."/>
            <person name="Liu D.-K."/>
            <person name="Li Y."/>
            <person name="Chen G.-Z."/>
            <person name="Liu X.-D."/>
            <person name="Liao X.-Y."/>
            <person name="Jiang Y.-T."/>
            <person name="Yu X."/>
            <person name="Hao Y."/>
            <person name="Huang J."/>
            <person name="Zhao X.-W."/>
            <person name="Ke S."/>
            <person name="Chen Y.-Y."/>
            <person name="Wu W.-L."/>
            <person name="Hsu J.-L."/>
            <person name="Lin Y.-F."/>
            <person name="Huang M.-D."/>
            <person name="Li C.-Y."/>
            <person name="Huang L."/>
            <person name="Wang Z.-W."/>
            <person name="Zhao X."/>
            <person name="Zhong W.-Y."/>
            <person name="Peng D.-H."/>
            <person name="Ahmad S."/>
            <person name="Lan S."/>
            <person name="Zhang J.-S."/>
            <person name="Tsai W.-C."/>
            <person name="Van De Peer Y."/>
            <person name="Liu Z.-J."/>
        </authorList>
    </citation>
    <scope>NUCLEOTIDE SEQUENCE</scope>
    <source>
        <strain evidence="2">SCP</strain>
        <tissue evidence="2">Leaves</tissue>
    </source>
</reference>
<evidence type="ECO:0000313" key="3">
    <source>
        <dbReference type="Proteomes" id="UP001179952"/>
    </source>
</evidence>
<gene>
    <name evidence="2" type="ORF">QJS04_geneDACA002015</name>
</gene>
<protein>
    <submittedName>
        <fullName evidence="2">Uncharacterized protein</fullName>
    </submittedName>
</protein>
<proteinExistence type="predicted"/>
<accession>A0AAV9A7J6</accession>
<keyword evidence="3" id="KW-1185">Reference proteome</keyword>
<dbReference type="Proteomes" id="UP001179952">
    <property type="component" value="Unassembled WGS sequence"/>
</dbReference>
<name>A0AAV9A7J6_ACOGR</name>
<sequence>MTHEEDDRRKTLKSPESNHNPTSLDSKVPEDDDDGELEELERELEGMARRITRFRRTIPGELSMTFSSLLASRRPEIPHIDEAPPSRPTVDGDVLAEAREGETSKGSLLAEEDPETAEKIEMLKSKISSNATAIPVILKRMNDCISAINKRDRYNGNVHPDFKRKRTY</sequence>
<dbReference type="AlphaFoldDB" id="A0AAV9A7J6"/>
<dbReference type="PANTHER" id="PTHR36045">
    <property type="entry name" value="OS04G0558500 PROTEIN"/>
    <property type="match status" value="1"/>
</dbReference>
<comment type="caution">
    <text evidence="2">The sequence shown here is derived from an EMBL/GenBank/DDBJ whole genome shotgun (WGS) entry which is preliminary data.</text>
</comment>
<organism evidence="2 3">
    <name type="scientific">Acorus gramineus</name>
    <name type="common">Dwarf sweet flag</name>
    <dbReference type="NCBI Taxonomy" id="55184"/>
    <lineage>
        <taxon>Eukaryota</taxon>
        <taxon>Viridiplantae</taxon>
        <taxon>Streptophyta</taxon>
        <taxon>Embryophyta</taxon>
        <taxon>Tracheophyta</taxon>
        <taxon>Spermatophyta</taxon>
        <taxon>Magnoliopsida</taxon>
        <taxon>Liliopsida</taxon>
        <taxon>Acoraceae</taxon>
        <taxon>Acorus</taxon>
    </lineage>
</organism>
<feature type="region of interest" description="Disordered" evidence="1">
    <location>
        <begin position="1"/>
        <end position="37"/>
    </location>
</feature>
<reference evidence="2" key="1">
    <citation type="journal article" date="2023" name="Nat. Commun.">
        <title>Diploid and tetraploid genomes of Acorus and the evolution of monocots.</title>
        <authorList>
            <person name="Ma L."/>
            <person name="Liu K.W."/>
            <person name="Li Z."/>
            <person name="Hsiao Y.Y."/>
            <person name="Qi Y."/>
            <person name="Fu T."/>
            <person name="Tang G.D."/>
            <person name="Zhang D."/>
            <person name="Sun W.H."/>
            <person name="Liu D.K."/>
            <person name="Li Y."/>
            <person name="Chen G.Z."/>
            <person name="Liu X.D."/>
            <person name="Liao X.Y."/>
            <person name="Jiang Y.T."/>
            <person name="Yu X."/>
            <person name="Hao Y."/>
            <person name="Huang J."/>
            <person name="Zhao X.W."/>
            <person name="Ke S."/>
            <person name="Chen Y.Y."/>
            <person name="Wu W.L."/>
            <person name="Hsu J.L."/>
            <person name="Lin Y.F."/>
            <person name="Huang M.D."/>
            <person name="Li C.Y."/>
            <person name="Huang L."/>
            <person name="Wang Z.W."/>
            <person name="Zhao X."/>
            <person name="Zhong W.Y."/>
            <person name="Peng D.H."/>
            <person name="Ahmad S."/>
            <person name="Lan S."/>
            <person name="Zhang J.S."/>
            <person name="Tsai W.C."/>
            <person name="Van de Peer Y."/>
            <person name="Liu Z.J."/>
        </authorList>
    </citation>
    <scope>NUCLEOTIDE SEQUENCE</scope>
    <source>
        <strain evidence="2">SCP</strain>
    </source>
</reference>
<dbReference type="EMBL" id="JAUJYN010000011">
    <property type="protein sequence ID" value="KAK1260108.1"/>
    <property type="molecule type" value="Genomic_DNA"/>
</dbReference>